<feature type="coiled-coil region" evidence="6">
    <location>
        <begin position="366"/>
        <end position="393"/>
    </location>
</feature>
<evidence type="ECO:0008006" key="10">
    <source>
        <dbReference type="Google" id="ProtNLM"/>
    </source>
</evidence>
<keyword evidence="3" id="KW-0240">DNA-directed RNA polymerase</keyword>
<dbReference type="GO" id="GO:0000428">
    <property type="term" value="C:DNA-directed RNA polymerase complex"/>
    <property type="evidence" value="ECO:0007669"/>
    <property type="project" value="UniProtKB-KW"/>
</dbReference>
<dbReference type="Pfam" id="PF06870">
    <property type="entry name" value="RNA_pol_I_A49"/>
    <property type="match status" value="1"/>
</dbReference>
<dbReference type="InterPro" id="IPR009668">
    <property type="entry name" value="RNA_pol-assoc_fac_A49-like"/>
</dbReference>
<proteinExistence type="inferred from homology"/>
<evidence type="ECO:0000256" key="6">
    <source>
        <dbReference type="SAM" id="Coils"/>
    </source>
</evidence>
<evidence type="ECO:0000313" key="8">
    <source>
        <dbReference type="EMBL" id="KAF2715213.1"/>
    </source>
</evidence>
<evidence type="ECO:0000256" key="4">
    <source>
        <dbReference type="ARBA" id="ARBA00023163"/>
    </source>
</evidence>
<comment type="similarity">
    <text evidence="2">Belongs to the eukaryotic RPA49/POLR1E RNA polymerase subunit family.</text>
</comment>
<reference evidence="8" key="1">
    <citation type="journal article" date="2020" name="Stud. Mycol.">
        <title>101 Dothideomycetes genomes: a test case for predicting lifestyles and emergence of pathogens.</title>
        <authorList>
            <person name="Haridas S."/>
            <person name="Albert R."/>
            <person name="Binder M."/>
            <person name="Bloem J."/>
            <person name="Labutti K."/>
            <person name="Salamov A."/>
            <person name="Andreopoulos B."/>
            <person name="Baker S."/>
            <person name="Barry K."/>
            <person name="Bills G."/>
            <person name="Bluhm B."/>
            <person name="Cannon C."/>
            <person name="Castanera R."/>
            <person name="Culley D."/>
            <person name="Daum C."/>
            <person name="Ezra D."/>
            <person name="Gonzalez J."/>
            <person name="Henrissat B."/>
            <person name="Kuo A."/>
            <person name="Liang C."/>
            <person name="Lipzen A."/>
            <person name="Lutzoni F."/>
            <person name="Magnuson J."/>
            <person name="Mondo S."/>
            <person name="Nolan M."/>
            <person name="Ohm R."/>
            <person name="Pangilinan J."/>
            <person name="Park H.-J."/>
            <person name="Ramirez L."/>
            <person name="Alfaro M."/>
            <person name="Sun H."/>
            <person name="Tritt A."/>
            <person name="Yoshinaga Y."/>
            <person name="Zwiers L.-H."/>
            <person name="Turgeon B."/>
            <person name="Goodwin S."/>
            <person name="Spatafora J."/>
            <person name="Crous P."/>
            <person name="Grigoriev I."/>
        </authorList>
    </citation>
    <scope>NUCLEOTIDE SEQUENCE</scope>
    <source>
        <strain evidence="8">CBS 279.74</strain>
    </source>
</reference>
<keyword evidence="4" id="KW-0804">Transcription</keyword>
<feature type="compositionally biased region" description="Basic and acidic residues" evidence="7">
    <location>
        <begin position="1"/>
        <end position="13"/>
    </location>
</feature>
<dbReference type="OrthoDB" id="532500at2759"/>
<dbReference type="PANTHER" id="PTHR14440">
    <property type="entry name" value="DNA-DIRECTED RNA POLYMERASE I SUBUNIT RPA49"/>
    <property type="match status" value="1"/>
</dbReference>
<accession>A0A6G1KRH0</accession>
<sequence length="443" mass="49025">MSEKKRKRQEDGAGRPAKKASIGKPLGTVRVQHIENKGTVGPVLAATPGVESSSKLLFKAYRSKPKSLNDGESAELLLQSSEHPRLDYLAREEKDGSSNSLLKDYIGVFDPSTSKLQLMEVKKVTMRSSLRSEADELRDEAAQKLTMMAKRNALATEFGSRRSKKALLEMTQNAISRGLADNPDAVKDELVSNAVLQGMESKTSAMPTKQQLEVAVDSAKPRPKANLNAEYPSDVYSIDAVVGKELMSMIPVKDWADASEKGEGVNVSSKFVAKRVVKLCKSKDYQKVKVLKFIALCVNFNSALLSKGRGPKKVPFKDALQTAMGEDVPAGVISAIRRTFTSENNDLPRWNIDKLMTHIVAAALIVDNFEVDMNDLREDLKLELKEIKQYFLELGCRVHVPRETERTKMKLSKAEATSHLIGRLKIPLQFPKVKSGITNAKKR</sequence>
<evidence type="ECO:0000313" key="9">
    <source>
        <dbReference type="Proteomes" id="UP000799428"/>
    </source>
</evidence>
<dbReference type="EMBL" id="MU005764">
    <property type="protein sequence ID" value="KAF2715213.1"/>
    <property type="molecule type" value="Genomic_DNA"/>
</dbReference>
<name>A0A6G1KRH0_9PLEO</name>
<dbReference type="Proteomes" id="UP000799428">
    <property type="component" value="Unassembled WGS sequence"/>
</dbReference>
<keyword evidence="5" id="KW-0539">Nucleus</keyword>
<evidence type="ECO:0000256" key="7">
    <source>
        <dbReference type="SAM" id="MobiDB-lite"/>
    </source>
</evidence>
<comment type="subcellular location">
    <subcellularLocation>
        <location evidence="1">Nucleus</location>
        <location evidence="1">Nucleolus</location>
    </subcellularLocation>
</comment>
<evidence type="ECO:0000256" key="2">
    <source>
        <dbReference type="ARBA" id="ARBA00009430"/>
    </source>
</evidence>
<protein>
    <recommendedName>
        <fullName evidence="10">RNA polymerase I associated factor, A49-like protein</fullName>
    </recommendedName>
</protein>
<keyword evidence="6" id="KW-0175">Coiled coil</keyword>
<dbReference type="AlphaFoldDB" id="A0A6G1KRH0"/>
<evidence type="ECO:0000256" key="3">
    <source>
        <dbReference type="ARBA" id="ARBA00022478"/>
    </source>
</evidence>
<dbReference type="GO" id="GO:0006351">
    <property type="term" value="P:DNA-templated transcription"/>
    <property type="evidence" value="ECO:0007669"/>
    <property type="project" value="InterPro"/>
</dbReference>
<dbReference type="GO" id="GO:0005730">
    <property type="term" value="C:nucleolus"/>
    <property type="evidence" value="ECO:0007669"/>
    <property type="project" value="UniProtKB-SubCell"/>
</dbReference>
<gene>
    <name evidence="8" type="ORF">K504DRAFT_421776</name>
</gene>
<evidence type="ECO:0000256" key="1">
    <source>
        <dbReference type="ARBA" id="ARBA00004604"/>
    </source>
</evidence>
<organism evidence="8 9">
    <name type="scientific">Pleomassaria siparia CBS 279.74</name>
    <dbReference type="NCBI Taxonomy" id="1314801"/>
    <lineage>
        <taxon>Eukaryota</taxon>
        <taxon>Fungi</taxon>
        <taxon>Dikarya</taxon>
        <taxon>Ascomycota</taxon>
        <taxon>Pezizomycotina</taxon>
        <taxon>Dothideomycetes</taxon>
        <taxon>Pleosporomycetidae</taxon>
        <taxon>Pleosporales</taxon>
        <taxon>Pleomassariaceae</taxon>
        <taxon>Pleomassaria</taxon>
    </lineage>
</organism>
<dbReference type="GO" id="GO:0003677">
    <property type="term" value="F:DNA binding"/>
    <property type="evidence" value="ECO:0007669"/>
    <property type="project" value="InterPro"/>
</dbReference>
<keyword evidence="9" id="KW-1185">Reference proteome</keyword>
<evidence type="ECO:0000256" key="5">
    <source>
        <dbReference type="ARBA" id="ARBA00023242"/>
    </source>
</evidence>
<feature type="region of interest" description="Disordered" evidence="7">
    <location>
        <begin position="1"/>
        <end position="30"/>
    </location>
</feature>